<evidence type="ECO:0000256" key="6">
    <source>
        <dbReference type="ARBA" id="ARBA00023157"/>
    </source>
</evidence>
<evidence type="ECO:0000256" key="3">
    <source>
        <dbReference type="ARBA" id="ARBA00022525"/>
    </source>
</evidence>
<dbReference type="EnsemblMetazoa" id="XM_030972206">
    <property type="protein sequence ID" value="XP_030828066"/>
    <property type="gene ID" value="LOC115919162"/>
</dbReference>
<dbReference type="InterPro" id="IPR008993">
    <property type="entry name" value="TIMP-like_OB-fold"/>
</dbReference>
<dbReference type="GO" id="GO:0005615">
    <property type="term" value="C:extracellular space"/>
    <property type="evidence" value="ECO:0000318"/>
    <property type="project" value="GO_Central"/>
</dbReference>
<dbReference type="InParanoid" id="A0A7M7MYI3"/>
<evidence type="ECO:0000256" key="4">
    <source>
        <dbReference type="ARBA" id="ARBA00022608"/>
    </source>
</evidence>
<feature type="signal peptide" evidence="10">
    <location>
        <begin position="1"/>
        <end position="35"/>
    </location>
</feature>
<dbReference type="InterPro" id="IPR027465">
    <property type="entry name" value="TIMP_C"/>
</dbReference>
<sequence length="239" mass="27629">MEMLCQALRRTMMMMLMFMVLLLSCFLMEADFVQACTCLPKHPQQHYCDSDYAIRVKIFKQKLKLPNGQRYEINDPEIPDLPIEVLSQSHREWSGVIQKVYKGFEKLKHTTTVNIYSPFYDSMCGVGTLMNDESYVIMGTFGHGGLNFDFCDWHHSWKTVTSKQRRGLKYWYAENCSCQIDTCGLRHPCGEAQPEASPTGCEWDAWHSRCTNQHTACVMTAQGCQWHQSKDLKQCLKAP</sequence>
<keyword evidence="13" id="KW-1185">Reference proteome</keyword>
<dbReference type="Pfam" id="PF00965">
    <property type="entry name" value="TIMP"/>
    <property type="match status" value="1"/>
</dbReference>
<evidence type="ECO:0000313" key="13">
    <source>
        <dbReference type="Proteomes" id="UP000007110"/>
    </source>
</evidence>
<keyword evidence="7" id="KW-0481">Metalloenzyme inhibitor</keyword>
<evidence type="ECO:0000256" key="8">
    <source>
        <dbReference type="PIRSR" id="PIRSR601820-1"/>
    </source>
</evidence>
<feature type="disulfide bond" evidence="9">
    <location>
        <begin position="38"/>
        <end position="151"/>
    </location>
</feature>
<feature type="disulfide bond" evidence="9">
    <location>
        <begin position="36"/>
        <end position="124"/>
    </location>
</feature>
<dbReference type="CDD" id="cd03577">
    <property type="entry name" value="NTR_TIMP_like"/>
    <property type="match status" value="1"/>
</dbReference>
<dbReference type="GO" id="GO:0046872">
    <property type="term" value="F:metal ion binding"/>
    <property type="evidence" value="ECO:0007669"/>
    <property type="project" value="UniProtKB-KW"/>
</dbReference>
<evidence type="ECO:0000313" key="12">
    <source>
        <dbReference type="EnsemblMetazoa" id="XP_030828066"/>
    </source>
</evidence>
<evidence type="ECO:0000256" key="2">
    <source>
        <dbReference type="ARBA" id="ARBA00011027"/>
    </source>
</evidence>
<dbReference type="PANTHER" id="PTHR11844:SF25">
    <property type="entry name" value="NTR DOMAIN-CONTAINING PROTEIN"/>
    <property type="match status" value="1"/>
</dbReference>
<keyword evidence="4" id="KW-0483">Metalloprotease inhibitor</keyword>
<evidence type="ECO:0000256" key="7">
    <source>
        <dbReference type="ARBA" id="ARBA00023215"/>
    </source>
</evidence>
<dbReference type="GeneID" id="115919162"/>
<keyword evidence="5" id="KW-0646">Protease inhibitor</keyword>
<dbReference type="PANTHER" id="PTHR11844">
    <property type="entry name" value="METALLOPROTEASE INHIBITOR"/>
    <property type="match status" value="1"/>
</dbReference>
<dbReference type="KEGG" id="spu:115919162"/>
<comment type="similarity">
    <text evidence="2">Belongs to the protease inhibitor I35 (TIMP) family.</text>
</comment>
<feature type="binding site" evidence="8">
    <location>
        <position position="36"/>
    </location>
    <ligand>
        <name>Zn(2+)</name>
        <dbReference type="ChEBI" id="CHEBI:29105"/>
        <note>ligand shared with metalloproteinase partner</note>
    </ligand>
</feature>
<dbReference type="Gene3D" id="3.90.370.10">
    <property type="entry name" value="Tissue inhibitor of metalloproteinase-1. Chain B, domain 1"/>
    <property type="match status" value="1"/>
</dbReference>
<keyword evidence="8" id="KW-0479">Metal-binding</keyword>
<name>A0A7M7MYI3_STRPU</name>
<feature type="domain" description="NTR" evidence="11">
    <location>
        <begin position="36"/>
        <end position="176"/>
    </location>
</feature>
<dbReference type="OMA" id="CECKIST"/>
<keyword evidence="10" id="KW-0732">Signal</keyword>
<proteinExistence type="inferred from homology"/>
<keyword evidence="6 9" id="KW-1015">Disulfide bond</keyword>
<feature type="disulfide bond" evidence="9">
    <location>
        <begin position="201"/>
        <end position="217"/>
    </location>
</feature>
<dbReference type="FunCoup" id="A0A7M7MYI3">
    <property type="interactions" value="4"/>
</dbReference>
<dbReference type="InterPro" id="IPR001134">
    <property type="entry name" value="Netrin_domain"/>
</dbReference>
<evidence type="ECO:0000256" key="9">
    <source>
        <dbReference type="PIRSR" id="PIRSR601820-3"/>
    </source>
</evidence>
<evidence type="ECO:0000256" key="10">
    <source>
        <dbReference type="SAM" id="SignalP"/>
    </source>
</evidence>
<feature type="disulfide bond" evidence="9">
    <location>
        <begin position="48"/>
        <end position="176"/>
    </location>
</feature>
<dbReference type="GO" id="GO:0031012">
    <property type="term" value="C:extracellular matrix"/>
    <property type="evidence" value="ECO:0000318"/>
    <property type="project" value="GO_Central"/>
</dbReference>
<keyword evidence="8" id="KW-0862">Zinc</keyword>
<reference evidence="12" key="2">
    <citation type="submission" date="2021-01" db="UniProtKB">
        <authorList>
            <consortium name="EnsemblMetazoa"/>
        </authorList>
    </citation>
    <scope>IDENTIFICATION</scope>
</reference>
<dbReference type="Proteomes" id="UP000007110">
    <property type="component" value="Unassembled WGS sequence"/>
</dbReference>
<evidence type="ECO:0000256" key="1">
    <source>
        <dbReference type="ARBA" id="ARBA00004613"/>
    </source>
</evidence>
<dbReference type="SUPFAM" id="SSF50242">
    <property type="entry name" value="TIMP-like"/>
    <property type="match status" value="1"/>
</dbReference>
<feature type="disulfide bond" evidence="9">
    <location>
        <begin position="178"/>
        <end position="224"/>
    </location>
</feature>
<organism evidence="12 13">
    <name type="scientific">Strongylocentrotus purpuratus</name>
    <name type="common">Purple sea urchin</name>
    <dbReference type="NCBI Taxonomy" id="7668"/>
    <lineage>
        <taxon>Eukaryota</taxon>
        <taxon>Metazoa</taxon>
        <taxon>Echinodermata</taxon>
        <taxon>Eleutherozoa</taxon>
        <taxon>Echinozoa</taxon>
        <taxon>Echinoidea</taxon>
        <taxon>Euechinoidea</taxon>
        <taxon>Echinacea</taxon>
        <taxon>Camarodonta</taxon>
        <taxon>Echinidea</taxon>
        <taxon>Strongylocentrotidae</taxon>
        <taxon>Strongylocentrotus</taxon>
    </lineage>
</organism>
<feature type="chain" id="PRO_5029649636" description="NTR domain-containing protein" evidence="10">
    <location>
        <begin position="36"/>
        <end position="239"/>
    </location>
</feature>
<dbReference type="PROSITE" id="PS50189">
    <property type="entry name" value="NTR"/>
    <property type="match status" value="1"/>
</dbReference>
<dbReference type="Gene3D" id="2.40.50.120">
    <property type="match status" value="1"/>
</dbReference>
<protein>
    <recommendedName>
        <fullName evidence="11">NTR domain-containing protein</fullName>
    </recommendedName>
</protein>
<accession>A0A7M7MYI3</accession>
<dbReference type="GO" id="GO:0051045">
    <property type="term" value="P:negative regulation of membrane protein ectodomain proteolysis"/>
    <property type="evidence" value="ECO:0000318"/>
    <property type="project" value="GO_Central"/>
</dbReference>
<dbReference type="AlphaFoldDB" id="A0A7M7MYI3"/>
<dbReference type="InterPro" id="IPR001820">
    <property type="entry name" value="TIMP"/>
</dbReference>
<comment type="subcellular location">
    <subcellularLocation>
        <location evidence="1">Secreted</location>
    </subcellularLocation>
</comment>
<dbReference type="RefSeq" id="XP_030828066.1">
    <property type="nucleotide sequence ID" value="XM_030972206.1"/>
</dbReference>
<dbReference type="SMART" id="SM00206">
    <property type="entry name" value="NTR"/>
    <property type="match status" value="1"/>
</dbReference>
<evidence type="ECO:0000259" key="11">
    <source>
        <dbReference type="PROSITE" id="PS50189"/>
    </source>
</evidence>
<evidence type="ECO:0000256" key="5">
    <source>
        <dbReference type="ARBA" id="ARBA00022690"/>
    </source>
</evidence>
<feature type="disulfide bond" evidence="9">
    <location>
        <begin position="183"/>
        <end position="189"/>
    </location>
</feature>
<dbReference type="GO" id="GO:0008191">
    <property type="term" value="F:metalloendopeptidase inhibitor activity"/>
    <property type="evidence" value="ECO:0000318"/>
    <property type="project" value="GO_Central"/>
</dbReference>
<reference evidence="13" key="1">
    <citation type="submission" date="2015-02" db="EMBL/GenBank/DDBJ databases">
        <title>Genome sequencing for Strongylocentrotus purpuratus.</title>
        <authorList>
            <person name="Murali S."/>
            <person name="Liu Y."/>
            <person name="Vee V."/>
            <person name="English A."/>
            <person name="Wang M."/>
            <person name="Skinner E."/>
            <person name="Han Y."/>
            <person name="Muzny D.M."/>
            <person name="Worley K.C."/>
            <person name="Gibbs R.A."/>
        </authorList>
    </citation>
    <scope>NUCLEOTIDE SEQUENCE</scope>
</reference>
<dbReference type="FunFam" id="2.40.50.120:FF:000033">
    <property type="entry name" value="Uncharacterized protein"/>
    <property type="match status" value="1"/>
</dbReference>
<keyword evidence="3" id="KW-0964">Secreted</keyword>
<dbReference type="OrthoDB" id="6041373at2759"/>